<dbReference type="SUPFAM" id="SSF103263">
    <property type="entry name" value="Chorismate synthase, AroC"/>
    <property type="match status" value="1"/>
</dbReference>
<dbReference type="HAMAP" id="MF_00300">
    <property type="entry name" value="Chorismate_synth"/>
    <property type="match status" value="1"/>
</dbReference>
<comment type="pathway">
    <text evidence="1 7 8">Metabolic intermediate biosynthesis; chorismate biosynthesis; chorismate from D-erythrose 4-phosphate and phosphoenolpyruvate: step 7/7.</text>
</comment>
<dbReference type="GO" id="GO:0008652">
    <property type="term" value="P:amino acid biosynthetic process"/>
    <property type="evidence" value="ECO:0007669"/>
    <property type="project" value="UniProtKB-KW"/>
</dbReference>
<gene>
    <name evidence="7 9" type="primary">aroC</name>
    <name evidence="9" type="ORF">GCL57_02235</name>
</gene>
<dbReference type="PANTHER" id="PTHR21085">
    <property type="entry name" value="CHORISMATE SYNTHASE"/>
    <property type="match status" value="1"/>
</dbReference>
<dbReference type="Proteomes" id="UP000442694">
    <property type="component" value="Unassembled WGS sequence"/>
</dbReference>
<keyword evidence="7" id="KW-0521">NADP</keyword>
<comment type="function">
    <text evidence="7">Catalyzes the anti-1,4-elimination of the C-3 phosphate and the C-6 proR hydrogen from 5-enolpyruvylshikimate-3-phosphate (EPSP) to yield chorismate, which is the branch point compound that serves as the starting substrate for the three terminal pathways of aromatic amino acid biosynthesis. This reaction introduces a second double bond into the aromatic ring system.</text>
</comment>
<keyword evidence="4 7" id="KW-0028">Amino-acid biosynthesis</keyword>
<keyword evidence="5 7" id="KW-0057">Aromatic amino acid biosynthesis</keyword>
<accession>A0A833JF45</accession>
<comment type="caution">
    <text evidence="9">The sequence shown here is derived from an EMBL/GenBank/DDBJ whole genome shotgun (WGS) entry which is preliminary data.</text>
</comment>
<dbReference type="GO" id="GO:0009423">
    <property type="term" value="P:chorismate biosynthetic process"/>
    <property type="evidence" value="ECO:0007669"/>
    <property type="project" value="UniProtKB-UniRule"/>
</dbReference>
<evidence type="ECO:0000313" key="9">
    <source>
        <dbReference type="EMBL" id="KAB8033546.1"/>
    </source>
</evidence>
<feature type="binding site" evidence="7">
    <location>
        <position position="47"/>
    </location>
    <ligand>
        <name>NADP(+)</name>
        <dbReference type="ChEBI" id="CHEBI:58349"/>
    </ligand>
</feature>
<dbReference type="PROSITE" id="PS00789">
    <property type="entry name" value="CHORISMATE_SYNTHASE_3"/>
    <property type="match status" value="1"/>
</dbReference>
<evidence type="ECO:0000256" key="5">
    <source>
        <dbReference type="ARBA" id="ARBA00023141"/>
    </source>
</evidence>
<evidence type="ECO:0000256" key="3">
    <source>
        <dbReference type="ARBA" id="ARBA00013036"/>
    </source>
</evidence>
<dbReference type="GO" id="GO:0005829">
    <property type="term" value="C:cytosol"/>
    <property type="evidence" value="ECO:0007669"/>
    <property type="project" value="TreeGrafter"/>
</dbReference>
<keyword evidence="6 7" id="KW-0456">Lyase</keyword>
<evidence type="ECO:0000256" key="6">
    <source>
        <dbReference type="ARBA" id="ARBA00023239"/>
    </source>
</evidence>
<keyword evidence="7" id="KW-0288">FMN</keyword>
<dbReference type="EC" id="4.2.3.5" evidence="3 7"/>
<organism evidence="9 10">
    <name type="scientific">Fluviispira multicolorata</name>
    <dbReference type="NCBI Taxonomy" id="2654512"/>
    <lineage>
        <taxon>Bacteria</taxon>
        <taxon>Pseudomonadati</taxon>
        <taxon>Bdellovibrionota</taxon>
        <taxon>Oligoflexia</taxon>
        <taxon>Silvanigrellales</taxon>
        <taxon>Silvanigrellaceae</taxon>
        <taxon>Fluviispira</taxon>
    </lineage>
</organism>
<reference evidence="9 10" key="1">
    <citation type="submission" date="2019-10" db="EMBL/GenBank/DDBJ databases">
        <title>New genus of Silvanigrellaceae.</title>
        <authorList>
            <person name="Pitt A."/>
            <person name="Hahn M.W."/>
        </authorList>
    </citation>
    <scope>NUCLEOTIDE SEQUENCE [LARGE SCALE GENOMIC DNA]</scope>
    <source>
        <strain evidence="9 10">33A1-SZDP</strain>
    </source>
</reference>
<dbReference type="RefSeq" id="WP_152211632.1">
    <property type="nucleotide sequence ID" value="NZ_WFLN01000004.1"/>
</dbReference>
<sequence length="370" mass="40530">MANTFGRLFKVTTFGESHGVALGCVIDGCPAGLYLDEEIIQALLDRRKPGQNLFTTERAESDKCEIISGTENSVTLGTPITIIIRNQDKKPRDYSQLENIFRPGHADYTTKIKYGLTSKSGGGRASARETVGRVAASAVAKAYLQSIFPAINVMAWVQRISNINAHVNHSDLIIENIEKSEIRCPDSNASELMKRAILSAKEQGDSLGGVIRCVASSVPTGIGEPVFDKLEAELAKAMLSIPASKSFEIGNGLDATYLMGSENNDPFYINNEGKILTKSNRSGGIQGGISNGMPIEFSVGFKPISTIYKEQETVTKQNPTEIKFSIPQGRHDPCVLPRAVPIVEAMCWLVLADQFMLQNFREIYDKHHFK</sequence>
<dbReference type="UniPathway" id="UPA00053">
    <property type="reaction ID" value="UER00090"/>
</dbReference>
<name>A0A833JF45_9BACT</name>
<protein>
    <recommendedName>
        <fullName evidence="3 7">Chorismate synthase</fullName>
        <shortName evidence="7">CS</shortName>
        <ecNumber evidence="3 7">4.2.3.5</ecNumber>
    </recommendedName>
    <alternativeName>
        <fullName evidence="7">5-enolpyruvylshikimate-3-phosphate phospholyase</fullName>
    </alternativeName>
</protein>
<comment type="subunit">
    <text evidence="7">Homotetramer.</text>
</comment>
<evidence type="ECO:0000256" key="7">
    <source>
        <dbReference type="HAMAP-Rule" id="MF_00300"/>
    </source>
</evidence>
<feature type="binding site" evidence="7">
    <location>
        <begin position="302"/>
        <end position="306"/>
    </location>
    <ligand>
        <name>FMN</name>
        <dbReference type="ChEBI" id="CHEBI:58210"/>
    </ligand>
</feature>
<dbReference type="EMBL" id="WFLN01000004">
    <property type="protein sequence ID" value="KAB8033546.1"/>
    <property type="molecule type" value="Genomic_DNA"/>
</dbReference>
<dbReference type="NCBIfam" id="TIGR00033">
    <property type="entry name" value="aroC"/>
    <property type="match status" value="1"/>
</dbReference>
<dbReference type="PIRSF" id="PIRSF001456">
    <property type="entry name" value="Chorismate_synth"/>
    <property type="match status" value="1"/>
</dbReference>
<evidence type="ECO:0000313" key="10">
    <source>
        <dbReference type="Proteomes" id="UP000442694"/>
    </source>
</evidence>
<dbReference type="PANTHER" id="PTHR21085:SF0">
    <property type="entry name" value="CHORISMATE SYNTHASE"/>
    <property type="match status" value="1"/>
</dbReference>
<dbReference type="InterPro" id="IPR035904">
    <property type="entry name" value="Chorismate_synth_AroC_sf"/>
</dbReference>
<comment type="cofactor">
    <cofactor evidence="7 8">
        <name>FMNH2</name>
        <dbReference type="ChEBI" id="CHEBI:57618"/>
    </cofactor>
    <text evidence="7 8">Reduced FMN (FMNH(2)).</text>
</comment>
<feature type="binding site" evidence="7">
    <location>
        <position position="330"/>
    </location>
    <ligand>
        <name>FMN</name>
        <dbReference type="ChEBI" id="CHEBI:58210"/>
    </ligand>
</feature>
<proteinExistence type="inferred from homology"/>
<evidence type="ECO:0000256" key="2">
    <source>
        <dbReference type="ARBA" id="ARBA00008014"/>
    </source>
</evidence>
<dbReference type="GO" id="GO:0010181">
    <property type="term" value="F:FMN binding"/>
    <property type="evidence" value="ECO:0007669"/>
    <property type="project" value="TreeGrafter"/>
</dbReference>
<keyword evidence="7" id="KW-0285">Flavoprotein</keyword>
<dbReference type="CDD" id="cd07304">
    <property type="entry name" value="Chorismate_synthase"/>
    <property type="match status" value="1"/>
</dbReference>
<keyword evidence="7" id="KW-0274">FAD</keyword>
<evidence type="ECO:0000256" key="4">
    <source>
        <dbReference type="ARBA" id="ARBA00022605"/>
    </source>
</evidence>
<dbReference type="GO" id="GO:0009073">
    <property type="term" value="P:aromatic amino acid family biosynthetic process"/>
    <property type="evidence" value="ECO:0007669"/>
    <property type="project" value="UniProtKB-KW"/>
</dbReference>
<dbReference type="NCBIfam" id="NF003793">
    <property type="entry name" value="PRK05382.1"/>
    <property type="match status" value="1"/>
</dbReference>
<comment type="catalytic activity">
    <reaction evidence="7 8">
        <text>5-O-(1-carboxyvinyl)-3-phosphoshikimate = chorismate + phosphate</text>
        <dbReference type="Rhea" id="RHEA:21020"/>
        <dbReference type="ChEBI" id="CHEBI:29748"/>
        <dbReference type="ChEBI" id="CHEBI:43474"/>
        <dbReference type="ChEBI" id="CHEBI:57701"/>
        <dbReference type="EC" id="4.2.3.5"/>
    </reaction>
</comment>
<dbReference type="Pfam" id="PF01264">
    <property type="entry name" value="Chorismate_synt"/>
    <property type="match status" value="1"/>
</dbReference>
<dbReference type="PROSITE" id="PS00787">
    <property type="entry name" value="CHORISMATE_SYNTHASE_1"/>
    <property type="match status" value="1"/>
</dbReference>
<feature type="binding site" evidence="7">
    <location>
        <begin position="124"/>
        <end position="126"/>
    </location>
    <ligand>
        <name>FMN</name>
        <dbReference type="ChEBI" id="CHEBI:58210"/>
    </ligand>
</feature>
<dbReference type="GO" id="GO:0004107">
    <property type="term" value="F:chorismate synthase activity"/>
    <property type="evidence" value="ECO:0007669"/>
    <property type="project" value="UniProtKB-UniRule"/>
</dbReference>
<dbReference type="InterPro" id="IPR000453">
    <property type="entry name" value="Chorismate_synth"/>
</dbReference>
<feature type="binding site" evidence="7">
    <location>
        <position position="287"/>
    </location>
    <ligand>
        <name>FMN</name>
        <dbReference type="ChEBI" id="CHEBI:58210"/>
    </ligand>
</feature>
<comment type="similarity">
    <text evidence="2 7 8">Belongs to the chorismate synthase family.</text>
</comment>
<dbReference type="InterPro" id="IPR020541">
    <property type="entry name" value="Chorismate_synthase_CS"/>
</dbReference>
<dbReference type="Gene3D" id="3.60.150.10">
    <property type="entry name" value="Chorismate synthase AroC"/>
    <property type="match status" value="1"/>
</dbReference>
<dbReference type="AlphaFoldDB" id="A0A833JF45"/>
<evidence type="ECO:0000256" key="1">
    <source>
        <dbReference type="ARBA" id="ARBA00005044"/>
    </source>
</evidence>
<comment type="caution">
    <text evidence="7">Lacks conserved residue(s) required for the propagation of feature annotation.</text>
</comment>
<evidence type="ECO:0000256" key="8">
    <source>
        <dbReference type="RuleBase" id="RU000605"/>
    </source>
</evidence>
<keyword evidence="10" id="KW-1185">Reference proteome</keyword>